<evidence type="ECO:0008006" key="5">
    <source>
        <dbReference type="Google" id="ProtNLM"/>
    </source>
</evidence>
<dbReference type="EMBL" id="NHOQ01001086">
    <property type="protein sequence ID" value="PWA27109.1"/>
    <property type="molecule type" value="Genomic_DNA"/>
</dbReference>
<sequence length="230" mass="25329">MTRNGQHRFGVPGNRSGAAAAVTLPAVCWAESQGAGVKLAFLVWLSRSGSWCSATTGKEGNKFFKGFGSFDKLQCESKQKQQKIIKELMALYLAVALLSIRIPCWYSGVKLNIRRGFEMKGLLSTAGSAKEQKSSTGRYSMSRCPNSVSTATSDEQPHIGNYRLLKTIGKGNFAKVKLARHVLTSKEKECSGRALSICDSLVPDTLITLHVTCWHTKKTRESDRHNQKED</sequence>
<proteinExistence type="predicted"/>
<keyword evidence="2" id="KW-0472">Membrane</keyword>
<organism evidence="3 4">
    <name type="scientific">Gambusia affinis</name>
    <name type="common">Western mosquitofish</name>
    <name type="synonym">Heterandria affinis</name>
    <dbReference type="NCBI Taxonomy" id="33528"/>
    <lineage>
        <taxon>Eukaryota</taxon>
        <taxon>Metazoa</taxon>
        <taxon>Chordata</taxon>
        <taxon>Craniata</taxon>
        <taxon>Vertebrata</taxon>
        <taxon>Euteleostomi</taxon>
        <taxon>Actinopterygii</taxon>
        <taxon>Neopterygii</taxon>
        <taxon>Teleostei</taxon>
        <taxon>Neoteleostei</taxon>
        <taxon>Acanthomorphata</taxon>
        <taxon>Ovalentaria</taxon>
        <taxon>Atherinomorphae</taxon>
        <taxon>Cyprinodontiformes</taxon>
        <taxon>Poeciliidae</taxon>
        <taxon>Poeciliinae</taxon>
        <taxon>Gambusia</taxon>
    </lineage>
</organism>
<accession>A0A315VUZ7</accession>
<dbReference type="Gene3D" id="3.30.200.20">
    <property type="entry name" value="Phosphorylase Kinase, domain 1"/>
    <property type="match status" value="1"/>
</dbReference>
<feature type="compositionally biased region" description="Polar residues" evidence="1">
    <location>
        <begin position="134"/>
        <end position="154"/>
    </location>
</feature>
<dbReference type="InterPro" id="IPR011009">
    <property type="entry name" value="Kinase-like_dom_sf"/>
</dbReference>
<protein>
    <recommendedName>
        <fullName evidence="5">Protein kinase domain-containing protein</fullName>
    </recommendedName>
</protein>
<dbReference type="AlphaFoldDB" id="A0A315VUZ7"/>
<evidence type="ECO:0000313" key="4">
    <source>
        <dbReference type="Proteomes" id="UP000250572"/>
    </source>
</evidence>
<gene>
    <name evidence="3" type="ORF">CCH79_00011616</name>
</gene>
<evidence type="ECO:0000313" key="3">
    <source>
        <dbReference type="EMBL" id="PWA27109.1"/>
    </source>
</evidence>
<feature type="transmembrane region" description="Helical" evidence="2">
    <location>
        <begin position="88"/>
        <end position="108"/>
    </location>
</feature>
<evidence type="ECO:0000256" key="2">
    <source>
        <dbReference type="SAM" id="Phobius"/>
    </source>
</evidence>
<keyword evidence="2" id="KW-0812">Transmembrane</keyword>
<name>A0A315VUZ7_GAMAF</name>
<keyword evidence="2" id="KW-1133">Transmembrane helix</keyword>
<comment type="caution">
    <text evidence="3">The sequence shown here is derived from an EMBL/GenBank/DDBJ whole genome shotgun (WGS) entry which is preliminary data.</text>
</comment>
<dbReference type="Proteomes" id="UP000250572">
    <property type="component" value="Unassembled WGS sequence"/>
</dbReference>
<dbReference type="STRING" id="33528.ENSGAFP00000022174"/>
<dbReference type="SUPFAM" id="SSF56112">
    <property type="entry name" value="Protein kinase-like (PK-like)"/>
    <property type="match status" value="1"/>
</dbReference>
<reference evidence="3 4" key="1">
    <citation type="journal article" date="2018" name="G3 (Bethesda)">
        <title>A High-Quality Reference Genome for the Invasive Mosquitofish Gambusia affinis Using a Chicago Library.</title>
        <authorList>
            <person name="Hoffberg S.L."/>
            <person name="Troendle N.J."/>
            <person name="Glenn T.C."/>
            <person name="Mahmud O."/>
            <person name="Louha S."/>
            <person name="Chalopin D."/>
            <person name="Bennetzen J.L."/>
            <person name="Mauricio R."/>
        </authorList>
    </citation>
    <scope>NUCLEOTIDE SEQUENCE [LARGE SCALE GENOMIC DNA]</scope>
    <source>
        <strain evidence="3">NE01/NJP1002.9</strain>
        <tissue evidence="3">Muscle</tissue>
    </source>
</reference>
<keyword evidence="4" id="KW-1185">Reference proteome</keyword>
<evidence type="ECO:0000256" key="1">
    <source>
        <dbReference type="SAM" id="MobiDB-lite"/>
    </source>
</evidence>
<feature type="region of interest" description="Disordered" evidence="1">
    <location>
        <begin position="133"/>
        <end position="154"/>
    </location>
</feature>